<dbReference type="AlphaFoldDB" id="B1KNE1"/>
<organism evidence="1 2">
    <name type="scientific">Shewanella woodyi (strain ATCC 51908 / MS32)</name>
    <dbReference type="NCBI Taxonomy" id="392500"/>
    <lineage>
        <taxon>Bacteria</taxon>
        <taxon>Pseudomonadati</taxon>
        <taxon>Pseudomonadota</taxon>
        <taxon>Gammaproteobacteria</taxon>
        <taxon>Alteromonadales</taxon>
        <taxon>Shewanellaceae</taxon>
        <taxon>Shewanella</taxon>
    </lineage>
</organism>
<protein>
    <submittedName>
        <fullName evidence="1">Uncharacterized protein</fullName>
    </submittedName>
</protein>
<reference evidence="1 2" key="1">
    <citation type="submission" date="2008-02" db="EMBL/GenBank/DDBJ databases">
        <title>Complete sequence of Shewanella woodyi ATCC 51908.</title>
        <authorList>
            <consortium name="US DOE Joint Genome Institute"/>
            <person name="Copeland A."/>
            <person name="Lucas S."/>
            <person name="Lapidus A."/>
            <person name="Glavina del Rio T."/>
            <person name="Dalin E."/>
            <person name="Tice H."/>
            <person name="Bruce D."/>
            <person name="Goodwin L."/>
            <person name="Pitluck S."/>
            <person name="Sims D."/>
            <person name="Brettin T."/>
            <person name="Detter J.C."/>
            <person name="Han C."/>
            <person name="Kuske C.R."/>
            <person name="Schmutz J."/>
            <person name="Larimer F."/>
            <person name="Land M."/>
            <person name="Hauser L."/>
            <person name="Kyrpides N."/>
            <person name="Lykidis A."/>
            <person name="Zhao J.-S."/>
            <person name="Richardson P."/>
        </authorList>
    </citation>
    <scope>NUCLEOTIDE SEQUENCE [LARGE SCALE GENOMIC DNA]</scope>
    <source>
        <strain evidence="2">ATCC 51908 / MS32</strain>
    </source>
</reference>
<dbReference type="KEGG" id="swd:Swoo_1733"/>
<keyword evidence="2" id="KW-1185">Reference proteome</keyword>
<proteinExistence type="predicted"/>
<evidence type="ECO:0000313" key="1">
    <source>
        <dbReference type="EMBL" id="ACA86018.1"/>
    </source>
</evidence>
<name>B1KNE1_SHEWM</name>
<accession>B1KNE1</accession>
<dbReference type="Proteomes" id="UP000002168">
    <property type="component" value="Chromosome"/>
</dbReference>
<dbReference type="EMBL" id="CP000961">
    <property type="protein sequence ID" value="ACA86018.1"/>
    <property type="molecule type" value="Genomic_DNA"/>
</dbReference>
<dbReference type="STRING" id="392500.Swoo_1733"/>
<dbReference type="HOGENOM" id="CLU_2939270_0_0_6"/>
<sequence length="60" mass="6872">MVNTQELNDCDYLLCFNDQRENLAKKIEKNGGDKLSVLKTNLSIVLVDDSETESYIRGYN</sequence>
<dbReference type="RefSeq" id="WP_012324364.1">
    <property type="nucleotide sequence ID" value="NC_010506.1"/>
</dbReference>
<gene>
    <name evidence="1" type="ordered locus">Swoo_1733</name>
</gene>
<evidence type="ECO:0000313" key="2">
    <source>
        <dbReference type="Proteomes" id="UP000002168"/>
    </source>
</evidence>